<gene>
    <name evidence="3" type="primary">wlaE</name>
    <name evidence="3" type="ordered locus">WS0255</name>
</gene>
<dbReference type="Proteomes" id="UP000000422">
    <property type="component" value="Chromosome"/>
</dbReference>
<dbReference type="CAZy" id="GT4">
    <property type="family name" value="Glycosyltransferase Family 4"/>
</dbReference>
<proteinExistence type="predicted"/>
<feature type="domain" description="Glycosyltransferase subfamily 4-like N-terminal" evidence="2">
    <location>
        <begin position="88"/>
        <end position="151"/>
    </location>
</feature>
<dbReference type="Pfam" id="PF00534">
    <property type="entry name" value="Glycos_transf_1"/>
    <property type="match status" value="1"/>
</dbReference>
<reference evidence="3 4" key="1">
    <citation type="journal article" date="2003" name="Proc. Natl. Acad. Sci. U.S.A.">
        <title>Complete genome sequence and analysis of Wolinella succinogenes.</title>
        <authorList>
            <person name="Baar C."/>
            <person name="Eppinger M."/>
            <person name="Raddatz G."/>
            <person name="Simon JM."/>
            <person name="Lanz C."/>
            <person name="Klimmek O."/>
            <person name="Nandakumar R."/>
            <person name="Gross R."/>
            <person name="Rosinus A."/>
            <person name="Keller H."/>
            <person name="Jagtap P."/>
            <person name="Linke B."/>
            <person name="Meyer F."/>
            <person name="Lederer H."/>
            <person name="Schuster S.C."/>
        </authorList>
    </citation>
    <scope>NUCLEOTIDE SEQUENCE [LARGE SCALE GENOMIC DNA]</scope>
    <source>
        <strain evidence="4">ATCC 29543 / DSM 1740 / CCUG 13145 / JCM 31913 / LMG 7466 / NCTC 11488 / FDC 602W</strain>
    </source>
</reference>
<accession>Q7MAH0</accession>
<evidence type="ECO:0000259" key="2">
    <source>
        <dbReference type="Pfam" id="PF13439"/>
    </source>
</evidence>
<dbReference type="KEGG" id="wsu:WS0255"/>
<feature type="domain" description="Glycosyl transferase family 1" evidence="1">
    <location>
        <begin position="159"/>
        <end position="310"/>
    </location>
</feature>
<keyword evidence="3" id="KW-0808">Transferase</keyword>
<name>Q7MAH0_WOLSU</name>
<dbReference type="AlphaFoldDB" id="Q7MAH0"/>
<dbReference type="STRING" id="273121.WS0255"/>
<dbReference type="CDD" id="cd03801">
    <property type="entry name" value="GT4_PimA-like"/>
    <property type="match status" value="1"/>
</dbReference>
<dbReference type="Gene3D" id="3.40.50.2000">
    <property type="entry name" value="Glycogen Phosphorylase B"/>
    <property type="match status" value="2"/>
</dbReference>
<dbReference type="InterPro" id="IPR001296">
    <property type="entry name" value="Glyco_trans_1"/>
</dbReference>
<dbReference type="InterPro" id="IPR028098">
    <property type="entry name" value="Glyco_trans_4-like_N"/>
</dbReference>
<organism evidence="4">
    <name type="scientific">Wolinella succinogenes (strain ATCC 29543 / DSM 1740 / CCUG 13145 / JCM 31913 / LMG 7466 / NCTC 11488 / FDC 602W)</name>
    <name type="common">Vibrio succinogenes</name>
    <dbReference type="NCBI Taxonomy" id="273121"/>
    <lineage>
        <taxon>Bacteria</taxon>
        <taxon>Pseudomonadati</taxon>
        <taxon>Campylobacterota</taxon>
        <taxon>Epsilonproteobacteria</taxon>
        <taxon>Campylobacterales</taxon>
        <taxon>Helicobacteraceae</taxon>
        <taxon>Wolinella</taxon>
    </lineage>
</organism>
<evidence type="ECO:0000313" key="4">
    <source>
        <dbReference type="Proteomes" id="UP000000422"/>
    </source>
</evidence>
<dbReference type="eggNOG" id="COG0438">
    <property type="taxonomic scope" value="Bacteria"/>
</dbReference>
<dbReference type="Pfam" id="PF13439">
    <property type="entry name" value="Glyco_transf_4"/>
    <property type="match status" value="1"/>
</dbReference>
<sequence length="343" mass="39296">MKIYLLRQHSKPFGGAEAYLSRLSSELERQGIEHEVIHSKAPLFLASWIRALLFNLQVCLTKKNRFYFSLERITCPDLYRAGDGVHKAYMERLKIQSFNPLHWVYLFLERRCFEKSRCIIANSQMIKREIMEHYQIPSEKIEVVYNGVPLKESDPLKAKKELSREFGINEESKILLFVGSGFERKGVASFLKLLSTLEGNFIAFVVGKEKRMSRYEALAESLGLKERVIFTGARGDVEQFYAASDIFLFPTHYEPFSNVVLEALSQGCVVFTTAQNGASEILPQEQIMKDPGDLGIQKHLQELLYNPSLLEQKKGESKKIAQGFGMEANVQKSMEIITRLIHD</sequence>
<keyword evidence="4" id="KW-1185">Reference proteome</keyword>
<dbReference type="PANTHER" id="PTHR12526:SF623">
    <property type="entry name" value="WABG"/>
    <property type="match status" value="1"/>
</dbReference>
<dbReference type="HOGENOM" id="CLU_009583_44_1_7"/>
<evidence type="ECO:0000313" key="3">
    <source>
        <dbReference type="EMBL" id="CAE09410.1"/>
    </source>
</evidence>
<dbReference type="GO" id="GO:0016757">
    <property type="term" value="F:glycosyltransferase activity"/>
    <property type="evidence" value="ECO:0007669"/>
    <property type="project" value="InterPro"/>
</dbReference>
<dbReference type="RefSeq" id="WP_011138211.1">
    <property type="nucleotide sequence ID" value="NC_005090.1"/>
</dbReference>
<protein>
    <submittedName>
        <fullName evidence="3">PUTATIVE GLYCOSYLTRANSFERASE</fullName>
    </submittedName>
</protein>
<dbReference type="SUPFAM" id="SSF53756">
    <property type="entry name" value="UDP-Glycosyltransferase/glycogen phosphorylase"/>
    <property type="match status" value="1"/>
</dbReference>
<dbReference type="EMBL" id="BX571657">
    <property type="protein sequence ID" value="CAE09410.1"/>
    <property type="molecule type" value="Genomic_DNA"/>
</dbReference>
<dbReference type="PANTHER" id="PTHR12526">
    <property type="entry name" value="GLYCOSYLTRANSFERASE"/>
    <property type="match status" value="1"/>
</dbReference>
<evidence type="ECO:0000259" key="1">
    <source>
        <dbReference type="Pfam" id="PF00534"/>
    </source>
</evidence>